<evidence type="ECO:0000313" key="4">
    <source>
        <dbReference type="Proteomes" id="UP001153076"/>
    </source>
</evidence>
<dbReference type="PANTHER" id="PTHR31286:SF99">
    <property type="entry name" value="DUF4283 DOMAIN-CONTAINING PROTEIN"/>
    <property type="match status" value="1"/>
</dbReference>
<feature type="region of interest" description="Disordered" evidence="1">
    <location>
        <begin position="339"/>
        <end position="373"/>
    </location>
</feature>
<proteinExistence type="predicted"/>
<dbReference type="InterPro" id="IPR025558">
    <property type="entry name" value="DUF4283"/>
</dbReference>
<dbReference type="Pfam" id="PF14111">
    <property type="entry name" value="DUF4283"/>
    <property type="match status" value="1"/>
</dbReference>
<feature type="compositionally biased region" description="Basic and acidic residues" evidence="1">
    <location>
        <begin position="200"/>
        <end position="234"/>
    </location>
</feature>
<dbReference type="PANTHER" id="PTHR31286">
    <property type="entry name" value="GLYCINE-RICH CELL WALL STRUCTURAL PROTEIN 1.8-LIKE"/>
    <property type="match status" value="1"/>
</dbReference>
<accession>A0A9Q1K4V1</accession>
<feature type="region of interest" description="Disordered" evidence="1">
    <location>
        <begin position="186"/>
        <end position="245"/>
    </location>
</feature>
<feature type="domain" description="DUF4283" evidence="2">
    <location>
        <begin position="79"/>
        <end position="162"/>
    </location>
</feature>
<evidence type="ECO:0000259" key="2">
    <source>
        <dbReference type="Pfam" id="PF14111"/>
    </source>
</evidence>
<gene>
    <name evidence="3" type="ORF">Cgig2_026639</name>
</gene>
<reference evidence="3" key="1">
    <citation type="submission" date="2022-04" db="EMBL/GenBank/DDBJ databases">
        <title>Carnegiea gigantea Genome sequencing and assembly v2.</title>
        <authorList>
            <person name="Copetti D."/>
            <person name="Sanderson M.J."/>
            <person name="Burquez A."/>
            <person name="Wojciechowski M.F."/>
        </authorList>
    </citation>
    <scope>NUCLEOTIDE SEQUENCE</scope>
    <source>
        <strain evidence="3">SGP5-SGP5p</strain>
        <tissue evidence="3">Aerial part</tissue>
    </source>
</reference>
<dbReference type="OrthoDB" id="1096772at2759"/>
<dbReference type="AlphaFoldDB" id="A0A9Q1K4V1"/>
<organism evidence="3 4">
    <name type="scientific">Carnegiea gigantea</name>
    <dbReference type="NCBI Taxonomy" id="171969"/>
    <lineage>
        <taxon>Eukaryota</taxon>
        <taxon>Viridiplantae</taxon>
        <taxon>Streptophyta</taxon>
        <taxon>Embryophyta</taxon>
        <taxon>Tracheophyta</taxon>
        <taxon>Spermatophyta</taxon>
        <taxon>Magnoliopsida</taxon>
        <taxon>eudicotyledons</taxon>
        <taxon>Gunneridae</taxon>
        <taxon>Pentapetalae</taxon>
        <taxon>Caryophyllales</taxon>
        <taxon>Cactineae</taxon>
        <taxon>Cactaceae</taxon>
        <taxon>Cactoideae</taxon>
        <taxon>Echinocereeae</taxon>
        <taxon>Carnegiea</taxon>
    </lineage>
</organism>
<keyword evidence="4" id="KW-1185">Reference proteome</keyword>
<name>A0A9Q1K4V1_9CARY</name>
<dbReference type="Proteomes" id="UP001153076">
    <property type="component" value="Unassembled WGS sequence"/>
</dbReference>
<feature type="compositionally biased region" description="Polar residues" evidence="1">
    <location>
        <begin position="349"/>
        <end position="366"/>
    </location>
</feature>
<protein>
    <recommendedName>
        <fullName evidence="2">DUF4283 domain-containing protein</fullName>
    </recommendedName>
</protein>
<evidence type="ECO:0000256" key="1">
    <source>
        <dbReference type="SAM" id="MobiDB-lite"/>
    </source>
</evidence>
<dbReference type="EMBL" id="JAKOGI010000339">
    <property type="protein sequence ID" value="KAJ8436524.1"/>
    <property type="molecule type" value="Genomic_DNA"/>
</dbReference>
<sequence length="373" mass="42719">MANDPGEETMDAEMDLGSPKVANTVEETGGEEAFHRGRPYRDTLQQNNPNLTFDIGDNLIWVEGSCDYVSEDDERILREPWRNALIIHMFDKGIRYLRLKRNLKAKWALKGDFSLIDIGCDYYVTRFSNLEDYDHVMMNGPWMIGDNYLVIREWVPNFVPEEDTIEKLTAWEGATYGSWMLVRKQARRRNTRQQQQPGNRDGDHAGPNRSSHDENPTRTVTVRERNPNQERRNSEAGNNTVGNLGSRFRALTEIDLNVDMATNNGDDPSPENGEHNFQKESNHIIEESLEANNMDNIRQINGARYQEDRENIPPVLNNVQMSHGNEVQSNEAYMGSRLKTPNDARDNFGRQNNVNPRPNIRQTMSANGPLPAS</sequence>
<comment type="caution">
    <text evidence="3">The sequence shown here is derived from an EMBL/GenBank/DDBJ whole genome shotgun (WGS) entry which is preliminary data.</text>
</comment>
<dbReference type="InterPro" id="IPR040256">
    <property type="entry name" value="At4g02000-like"/>
</dbReference>
<evidence type="ECO:0000313" key="3">
    <source>
        <dbReference type="EMBL" id="KAJ8436524.1"/>
    </source>
</evidence>